<protein>
    <submittedName>
        <fullName evidence="2">Uncharacterized protein</fullName>
    </submittedName>
</protein>
<dbReference type="Proteomes" id="UP001480595">
    <property type="component" value="Unassembled WGS sequence"/>
</dbReference>
<reference evidence="2 3" key="1">
    <citation type="submission" date="2023-01" db="EMBL/GenBank/DDBJ databases">
        <title>Analysis of 21 Apiospora genomes using comparative genomics revels a genus with tremendous synthesis potential of carbohydrate active enzymes and secondary metabolites.</title>
        <authorList>
            <person name="Sorensen T."/>
        </authorList>
    </citation>
    <scope>NUCLEOTIDE SEQUENCE [LARGE SCALE GENOMIC DNA]</scope>
    <source>
        <strain evidence="2 3">CBS 135458</strain>
    </source>
</reference>
<dbReference type="RefSeq" id="XP_066721286.1">
    <property type="nucleotide sequence ID" value="XM_066853145.1"/>
</dbReference>
<dbReference type="GeneID" id="92086208"/>
<sequence length="247" mass="27254">MAYRPPRRPSYLGLHQKCRDQSPLFFFCSSSPPSTPATPSSLPPTETAGTAVVPVTTVPQAKGWWEEAAHTTRAWAKLVEALGLTDEQTASLLAAPPVKDALWAYDERFLQPHLGGVATTDGATTTARRPRSSRPLSSSSHELVRHVIPVGASAYTNADVRALWEDFFRESANKVRNDPRYPGDCHHVHASLAAWRILLWLQTEEAAALGLGELYIEERAPHNWGTAVQVVGVLLEYLYDFEGETRV</sequence>
<keyword evidence="3" id="KW-1185">Reference proteome</keyword>
<comment type="caution">
    <text evidence="2">The sequence shown here is derived from an EMBL/GenBank/DDBJ whole genome shotgun (WGS) entry which is preliminary data.</text>
</comment>
<proteinExistence type="predicted"/>
<organism evidence="2 3">
    <name type="scientific">Apiospora phragmitis</name>
    <dbReference type="NCBI Taxonomy" id="2905665"/>
    <lineage>
        <taxon>Eukaryota</taxon>
        <taxon>Fungi</taxon>
        <taxon>Dikarya</taxon>
        <taxon>Ascomycota</taxon>
        <taxon>Pezizomycotina</taxon>
        <taxon>Sordariomycetes</taxon>
        <taxon>Xylariomycetidae</taxon>
        <taxon>Amphisphaeriales</taxon>
        <taxon>Apiosporaceae</taxon>
        <taxon>Apiospora</taxon>
    </lineage>
</organism>
<dbReference type="EMBL" id="JAQQWL010000002">
    <property type="protein sequence ID" value="KAK8086762.1"/>
    <property type="molecule type" value="Genomic_DNA"/>
</dbReference>
<evidence type="ECO:0000313" key="2">
    <source>
        <dbReference type="EMBL" id="KAK8086762.1"/>
    </source>
</evidence>
<name>A0ABR1WUJ1_9PEZI</name>
<gene>
    <name evidence="2" type="ORF">PG994_001736</name>
</gene>
<evidence type="ECO:0000313" key="3">
    <source>
        <dbReference type="Proteomes" id="UP001480595"/>
    </source>
</evidence>
<evidence type="ECO:0000256" key="1">
    <source>
        <dbReference type="SAM" id="MobiDB-lite"/>
    </source>
</evidence>
<feature type="region of interest" description="Disordered" evidence="1">
    <location>
        <begin position="116"/>
        <end position="140"/>
    </location>
</feature>
<accession>A0ABR1WUJ1</accession>